<dbReference type="GO" id="GO:0004674">
    <property type="term" value="F:protein serine/threonine kinase activity"/>
    <property type="evidence" value="ECO:0007669"/>
    <property type="project" value="TreeGrafter"/>
</dbReference>
<organism evidence="5 6">
    <name type="scientific">Penicillium daleae</name>
    <dbReference type="NCBI Taxonomy" id="63821"/>
    <lineage>
        <taxon>Eukaryota</taxon>
        <taxon>Fungi</taxon>
        <taxon>Dikarya</taxon>
        <taxon>Ascomycota</taxon>
        <taxon>Pezizomycotina</taxon>
        <taxon>Eurotiomycetes</taxon>
        <taxon>Eurotiomycetidae</taxon>
        <taxon>Eurotiales</taxon>
        <taxon>Aspergillaceae</taxon>
        <taxon>Penicillium</taxon>
    </lineage>
</organism>
<protein>
    <recommendedName>
        <fullName evidence="4">Protein kinase domain-containing protein</fullName>
    </recommendedName>
</protein>
<evidence type="ECO:0000256" key="1">
    <source>
        <dbReference type="ARBA" id="ARBA00022741"/>
    </source>
</evidence>
<reference evidence="5" key="2">
    <citation type="journal article" date="2023" name="IMA Fungus">
        <title>Comparative genomic study of the Penicillium genus elucidates a diverse pangenome and 15 lateral gene transfer events.</title>
        <authorList>
            <person name="Petersen C."/>
            <person name="Sorensen T."/>
            <person name="Nielsen M.R."/>
            <person name="Sondergaard T.E."/>
            <person name="Sorensen J.L."/>
            <person name="Fitzpatrick D.A."/>
            <person name="Frisvad J.C."/>
            <person name="Nielsen K.L."/>
        </authorList>
    </citation>
    <scope>NUCLEOTIDE SEQUENCE</scope>
    <source>
        <strain evidence="5">IBT 16125</strain>
    </source>
</reference>
<evidence type="ECO:0000256" key="2">
    <source>
        <dbReference type="ARBA" id="ARBA00022840"/>
    </source>
</evidence>
<accession>A0AAD6CE49</accession>
<name>A0AAD6CE49_9EURO</name>
<sequence>MAPVLSREKELAIDELYAQSTTTATQVDERIEIPRQIAMSVTTAVSVTSSRITYPKSPSLHDHQMLFTCPCCCQSLAVAVGRGNQWKKHLMGDILPYTCIVADCPQTDTFYMTKETWLNHMDEEHGSTVQWVCHACSQKNTCATFTESADFTAHLEQQHHKGIKPKHIPMLCSSWKRKVPFQIAACPLCCFHSDDQNALLDHTAEHIHSFSLRSLPWAPRVCLEEADDDDDDDDDDEYGPFFAEHPYFDVDSCWSEPSASLLEASRLTTDRESVADPDSGASTYVVYDRQQQQLTEDVLDQIPQAPLGQAGTNDWLDSLTSDEIEPEQRLGWVLGGELQLTSIIGVGATSVVYKALDLNTNVSYAVKALSKSGKDSRQLRQQPIQIALHYRASGHPNVVPLKRICDSVDCLYVVTEFFPEGDLFNSIVEQGNFVGNDSLVKAVFLQILDAVEYCHSHSIRHRGLQPENILVAEGGTIVKLGGFGLASEDEFSSEFGCGSVFYMSPECQQENPRPNSSYSTAANDVWALGVILVNLTCGRNPWKRASLEDSTFRAYLKDPFFLQSILPLSTEAVVILSRIFERDPSKRITITELRSLIVDCPRFTTLVVAPEIASSDLHPLLEPPVQELDLLSFSPGSSVVIGGSSNGSS</sequence>
<evidence type="ECO:0000313" key="5">
    <source>
        <dbReference type="EMBL" id="KAJ5461595.1"/>
    </source>
</evidence>
<dbReference type="SUPFAM" id="SSF56112">
    <property type="entry name" value="Protein kinase-like (PK-like)"/>
    <property type="match status" value="1"/>
</dbReference>
<reference evidence="5" key="1">
    <citation type="submission" date="2022-12" db="EMBL/GenBank/DDBJ databases">
        <authorList>
            <person name="Petersen C."/>
        </authorList>
    </citation>
    <scope>NUCLEOTIDE SEQUENCE</scope>
    <source>
        <strain evidence="5">IBT 16125</strain>
    </source>
</reference>
<dbReference type="GO" id="GO:0000226">
    <property type="term" value="P:microtubule cytoskeleton organization"/>
    <property type="evidence" value="ECO:0007669"/>
    <property type="project" value="TreeGrafter"/>
</dbReference>
<evidence type="ECO:0000313" key="6">
    <source>
        <dbReference type="Proteomes" id="UP001213681"/>
    </source>
</evidence>
<dbReference type="Pfam" id="PF00069">
    <property type="entry name" value="Pkinase"/>
    <property type="match status" value="1"/>
</dbReference>
<dbReference type="PANTHER" id="PTHR24346:SF76">
    <property type="entry name" value="NON-SPECIFIC SERINE_THREONINE PROTEIN KINASE"/>
    <property type="match status" value="1"/>
</dbReference>
<dbReference type="PROSITE" id="PS00107">
    <property type="entry name" value="PROTEIN_KINASE_ATP"/>
    <property type="match status" value="1"/>
</dbReference>
<dbReference type="PROSITE" id="PS50011">
    <property type="entry name" value="PROTEIN_KINASE_DOM"/>
    <property type="match status" value="1"/>
</dbReference>
<comment type="caution">
    <text evidence="5">The sequence shown here is derived from an EMBL/GenBank/DDBJ whole genome shotgun (WGS) entry which is preliminary data.</text>
</comment>
<feature type="domain" description="Protein kinase" evidence="4">
    <location>
        <begin position="338"/>
        <end position="621"/>
    </location>
</feature>
<dbReference type="PANTHER" id="PTHR24346">
    <property type="entry name" value="MAP/MICROTUBULE AFFINITY-REGULATING KINASE"/>
    <property type="match status" value="1"/>
</dbReference>
<dbReference type="RefSeq" id="XP_056770637.1">
    <property type="nucleotide sequence ID" value="XM_056906530.1"/>
</dbReference>
<proteinExistence type="predicted"/>
<dbReference type="Proteomes" id="UP001213681">
    <property type="component" value="Unassembled WGS sequence"/>
</dbReference>
<evidence type="ECO:0000259" key="4">
    <source>
        <dbReference type="PROSITE" id="PS50011"/>
    </source>
</evidence>
<keyword evidence="6" id="KW-1185">Reference proteome</keyword>
<dbReference type="GO" id="GO:0035556">
    <property type="term" value="P:intracellular signal transduction"/>
    <property type="evidence" value="ECO:0007669"/>
    <property type="project" value="TreeGrafter"/>
</dbReference>
<dbReference type="EMBL" id="JAPVEA010000002">
    <property type="protein sequence ID" value="KAJ5461595.1"/>
    <property type="molecule type" value="Genomic_DNA"/>
</dbReference>
<dbReference type="GO" id="GO:0005737">
    <property type="term" value="C:cytoplasm"/>
    <property type="evidence" value="ECO:0007669"/>
    <property type="project" value="TreeGrafter"/>
</dbReference>
<dbReference type="GO" id="GO:0005524">
    <property type="term" value="F:ATP binding"/>
    <property type="evidence" value="ECO:0007669"/>
    <property type="project" value="UniProtKB-UniRule"/>
</dbReference>
<dbReference type="SMART" id="SM00355">
    <property type="entry name" value="ZnF_C2H2"/>
    <property type="match status" value="3"/>
</dbReference>
<keyword evidence="2 3" id="KW-0067">ATP-binding</keyword>
<dbReference type="AlphaFoldDB" id="A0AAD6CE49"/>
<keyword evidence="1 3" id="KW-0547">Nucleotide-binding</keyword>
<dbReference type="InterPro" id="IPR017441">
    <property type="entry name" value="Protein_kinase_ATP_BS"/>
</dbReference>
<dbReference type="InterPro" id="IPR011009">
    <property type="entry name" value="Kinase-like_dom_sf"/>
</dbReference>
<evidence type="ECO:0000256" key="3">
    <source>
        <dbReference type="PROSITE-ProRule" id="PRU10141"/>
    </source>
</evidence>
<gene>
    <name evidence="5" type="ORF">N7458_003147</name>
</gene>
<dbReference type="InterPro" id="IPR000719">
    <property type="entry name" value="Prot_kinase_dom"/>
</dbReference>
<feature type="binding site" evidence="3">
    <location>
        <position position="367"/>
    </location>
    <ligand>
        <name>ATP</name>
        <dbReference type="ChEBI" id="CHEBI:30616"/>
    </ligand>
</feature>
<dbReference type="GeneID" id="81596773"/>
<dbReference type="Gene3D" id="1.10.510.10">
    <property type="entry name" value="Transferase(Phosphotransferase) domain 1"/>
    <property type="match status" value="1"/>
</dbReference>
<dbReference type="InterPro" id="IPR013087">
    <property type="entry name" value="Znf_C2H2_type"/>
</dbReference>